<dbReference type="PROSITE" id="PS51059">
    <property type="entry name" value="PARP_CATALYTIC"/>
    <property type="match status" value="1"/>
</dbReference>
<dbReference type="SUPFAM" id="SSF56399">
    <property type="entry name" value="ADP-ribosylation"/>
    <property type="match status" value="1"/>
</dbReference>
<comment type="caution">
    <text evidence="8">The sequence shown here is derived from an EMBL/GenBank/DDBJ whole genome shotgun (WGS) entry which is preliminary data.</text>
</comment>
<feature type="region of interest" description="Disordered" evidence="5">
    <location>
        <begin position="478"/>
        <end position="505"/>
    </location>
</feature>
<protein>
    <recommendedName>
        <fullName evidence="10">Poly [ADP-ribose] polymerase</fullName>
    </recommendedName>
</protein>
<dbReference type="InterPro" id="IPR057823">
    <property type="entry name" value="WWE_RCD1"/>
</dbReference>
<dbReference type="PANTHER" id="PTHR32263">
    <property type="entry name" value="INACTIVE POLY [ADP-RIBOSE] POLYMERASE SRO4-RELATED"/>
    <property type="match status" value="1"/>
</dbReference>
<dbReference type="EMBL" id="JBDFQZ010000003">
    <property type="protein sequence ID" value="KAK9741687.1"/>
    <property type="molecule type" value="Genomic_DNA"/>
</dbReference>
<dbReference type="Pfam" id="PF23467">
    <property type="entry name" value="WWE_5"/>
    <property type="match status" value="1"/>
</dbReference>
<dbReference type="GO" id="GO:0005634">
    <property type="term" value="C:nucleus"/>
    <property type="evidence" value="ECO:0007669"/>
    <property type="project" value="UniProtKB-SubCell"/>
</dbReference>
<feature type="domain" description="PARP catalytic" evidence="6">
    <location>
        <begin position="250"/>
        <end position="466"/>
    </location>
</feature>
<evidence type="ECO:0000256" key="5">
    <source>
        <dbReference type="SAM" id="MobiDB-lite"/>
    </source>
</evidence>
<accession>A0AAW1M854</accession>
<dbReference type="Proteomes" id="UP001443914">
    <property type="component" value="Unassembled WGS sequence"/>
</dbReference>
<evidence type="ECO:0000313" key="8">
    <source>
        <dbReference type="EMBL" id="KAK9741682.1"/>
    </source>
</evidence>
<dbReference type="EMBL" id="JBDFQZ010000003">
    <property type="protein sequence ID" value="KAK9741683.1"/>
    <property type="molecule type" value="Genomic_DNA"/>
</dbReference>
<dbReference type="Gene3D" id="3.90.228.10">
    <property type="match status" value="1"/>
</dbReference>
<proteinExistence type="predicted"/>
<evidence type="ECO:0000259" key="6">
    <source>
        <dbReference type="PROSITE" id="PS51059"/>
    </source>
</evidence>
<dbReference type="EMBL" id="JBDFQZ010000003">
    <property type="protein sequence ID" value="KAK9741685.1"/>
    <property type="molecule type" value="Genomic_DNA"/>
</dbReference>
<organism evidence="8 9">
    <name type="scientific">Saponaria officinalis</name>
    <name type="common">Common soapwort</name>
    <name type="synonym">Lychnis saponaria</name>
    <dbReference type="NCBI Taxonomy" id="3572"/>
    <lineage>
        <taxon>Eukaryota</taxon>
        <taxon>Viridiplantae</taxon>
        <taxon>Streptophyta</taxon>
        <taxon>Embryophyta</taxon>
        <taxon>Tracheophyta</taxon>
        <taxon>Spermatophyta</taxon>
        <taxon>Magnoliopsida</taxon>
        <taxon>eudicotyledons</taxon>
        <taxon>Gunneridae</taxon>
        <taxon>Pentapetalae</taxon>
        <taxon>Caryophyllales</taxon>
        <taxon>Caryophyllaceae</taxon>
        <taxon>Caryophylleae</taxon>
        <taxon>Saponaria</taxon>
    </lineage>
</organism>
<dbReference type="PANTHER" id="PTHR32263:SF5">
    <property type="entry name" value="INACTIVE POLY [ADP-RIBOSE] POLYMERASE SRO1-RELATED"/>
    <property type="match status" value="1"/>
</dbReference>
<gene>
    <name evidence="8" type="ORF">RND81_03G121900</name>
</gene>
<dbReference type="EMBL" id="JBDFQZ010000003">
    <property type="protein sequence ID" value="KAK9741682.1"/>
    <property type="molecule type" value="Genomic_DNA"/>
</dbReference>
<reference evidence="8 9" key="1">
    <citation type="submission" date="2024-03" db="EMBL/GenBank/DDBJ databases">
        <title>WGS assembly of Saponaria officinalis var. Norfolk2.</title>
        <authorList>
            <person name="Jenkins J."/>
            <person name="Shu S."/>
            <person name="Grimwood J."/>
            <person name="Barry K."/>
            <person name="Goodstein D."/>
            <person name="Schmutz J."/>
            <person name="Leebens-Mack J."/>
            <person name="Osbourn A."/>
        </authorList>
    </citation>
    <scope>NUCLEOTIDE SEQUENCE [LARGE SCALE GENOMIC DNA]</scope>
    <source>
        <strain evidence="9">cv. Norfolk2</strain>
        <strain evidence="8">JIC</strain>
        <tissue evidence="8">Leaf</tissue>
    </source>
</reference>
<keyword evidence="9" id="KW-1185">Reference proteome</keyword>
<evidence type="ECO:0000256" key="1">
    <source>
        <dbReference type="ARBA" id="ARBA00004123"/>
    </source>
</evidence>
<dbReference type="InterPro" id="IPR044964">
    <property type="entry name" value="RCD1/SRO1-5"/>
</dbReference>
<sequence length="592" mass="66387">MESNFAKVSDSGRKVFVNQKKNKAPRFATYLSGASRNVMSRNSTLYSNSPSLKLGKRKKPDACKSMCKSCKPASQRALSRYYMNFMKTGLPKRLMFYKNGKWVDHDAEVIDVVRKEFELKKSVVEMKLNGHHLIFDFVRMVQFNFGTALELPMAWIDEDGGCFFPEIYTNFGEQNVCSHNEKQIEEFSSLTPQHGVQEIKLQIEIDVSGTSDTKAMEYCGESSHIVKRIKVDRRAEVEDSCDNMSDVRVKEDVEENQPLKLTMDELEKKLDVETVRVMFTEGMKMDGSVNVIGLDSNSGSMWQDRLELFLKQVEITNKIRGNANVCYAWLASTKEASSGIMAHGLGHFGLQQIKSAYGTGVHLATANCAETSANYCDVDENGVQYMVLCRVIMGNMEMIHAGSKQFHPSSENFDSGVDDPQNPRHYVVWSMNINTHIYPEYVVSFKVTSNSEGSAIKNGKPVQENCLFPLKVGPGIDMGNEHRSNVTSDGSRSKERTASLNSTNMRVPKSPWMPFPLLLAAISKQVPPGDMKVVLTHYEQFKNKVINRESFVKNLRLIVGDAILKTTITELNRKVGPKIGAVTVARNPEIGG</sequence>
<evidence type="ECO:0000256" key="3">
    <source>
        <dbReference type="ARBA" id="ARBA00023016"/>
    </source>
</evidence>
<dbReference type="EMBL" id="JBDFQZ010000003">
    <property type="protein sequence ID" value="KAK9741681.1"/>
    <property type="molecule type" value="Genomic_DNA"/>
</dbReference>
<keyword evidence="2" id="KW-0217">Developmental protein</keyword>
<feature type="domain" description="RST" evidence="7">
    <location>
        <begin position="506"/>
        <end position="577"/>
    </location>
</feature>
<dbReference type="Pfam" id="PF12174">
    <property type="entry name" value="RST"/>
    <property type="match status" value="1"/>
</dbReference>
<comment type="subcellular location">
    <subcellularLocation>
        <location evidence="1">Nucleus</location>
    </subcellularLocation>
</comment>
<evidence type="ECO:0000256" key="4">
    <source>
        <dbReference type="ARBA" id="ARBA00023242"/>
    </source>
</evidence>
<dbReference type="InterPro" id="IPR012317">
    <property type="entry name" value="Poly(ADP-ribose)pol_cat_dom"/>
</dbReference>
<keyword evidence="3" id="KW-0346">Stress response</keyword>
<dbReference type="Pfam" id="PF00644">
    <property type="entry name" value="PARP"/>
    <property type="match status" value="1"/>
</dbReference>
<dbReference type="PROSITE" id="PS51879">
    <property type="entry name" value="RST"/>
    <property type="match status" value="1"/>
</dbReference>
<name>A0AAW1M854_SAPOF</name>
<dbReference type="GO" id="GO:0003950">
    <property type="term" value="F:NAD+ poly-ADP-ribosyltransferase activity"/>
    <property type="evidence" value="ECO:0007669"/>
    <property type="project" value="InterPro"/>
</dbReference>
<evidence type="ECO:0000313" key="9">
    <source>
        <dbReference type="Proteomes" id="UP001443914"/>
    </source>
</evidence>
<dbReference type="EMBL" id="JBDFQZ010000003">
    <property type="protein sequence ID" value="KAK9741688.1"/>
    <property type="molecule type" value="Genomic_DNA"/>
</dbReference>
<keyword evidence="4" id="KW-0539">Nucleus</keyword>
<evidence type="ECO:0008006" key="10">
    <source>
        <dbReference type="Google" id="ProtNLM"/>
    </source>
</evidence>
<evidence type="ECO:0000259" key="7">
    <source>
        <dbReference type="PROSITE" id="PS51879"/>
    </source>
</evidence>
<dbReference type="EMBL" id="JBDFQZ010000003">
    <property type="protein sequence ID" value="KAK9741686.1"/>
    <property type="molecule type" value="Genomic_DNA"/>
</dbReference>
<dbReference type="InterPro" id="IPR022003">
    <property type="entry name" value="RST"/>
</dbReference>
<evidence type="ECO:0000256" key="2">
    <source>
        <dbReference type="ARBA" id="ARBA00022473"/>
    </source>
</evidence>
<dbReference type="AlphaFoldDB" id="A0AAW1M854"/>